<sequence length="79" mass="8791">MNGTIQRLRAEIRFDREALARRVEELRNLKLSSRDPAGSAQAAVALHHAYGSVEALMERIAREIDGFLAQTAEQARDDG</sequence>
<keyword evidence="2" id="KW-1185">Reference proteome</keyword>
<dbReference type="STRING" id="631362.Thi970DRAFT_02289"/>
<evidence type="ECO:0000313" key="1">
    <source>
        <dbReference type="EMBL" id="EIC22047.1"/>
    </source>
</evidence>
<dbReference type="Proteomes" id="UP000002964">
    <property type="component" value="Unassembled WGS sequence"/>
</dbReference>
<dbReference type="RefSeq" id="WP_009148631.1">
    <property type="nucleotide sequence ID" value="NZ_CP121471.1"/>
</dbReference>
<protein>
    <submittedName>
        <fullName evidence="1">Uncharacterized protein</fullName>
    </submittedName>
</protein>
<evidence type="ECO:0000313" key="2">
    <source>
        <dbReference type="Proteomes" id="UP000002964"/>
    </source>
</evidence>
<name>H8YZC0_9GAMM</name>
<dbReference type="HOGENOM" id="CLU_2604974_0_0_6"/>
<dbReference type="AlphaFoldDB" id="H8YZC0"/>
<gene>
    <name evidence="1" type="ORF">Thi970DRAFT_02289</name>
</gene>
<reference evidence="1 2" key="2">
    <citation type="submission" date="2011-11" db="EMBL/GenBank/DDBJ databases">
        <authorList>
            <consortium name="US DOE Joint Genome Institute"/>
            <person name="Lucas S."/>
            <person name="Han J."/>
            <person name="Lapidus A."/>
            <person name="Cheng J.-F."/>
            <person name="Goodwin L."/>
            <person name="Pitluck S."/>
            <person name="Peters L."/>
            <person name="Ovchinnikova G."/>
            <person name="Zhang X."/>
            <person name="Detter J.C."/>
            <person name="Han C."/>
            <person name="Tapia R."/>
            <person name="Land M."/>
            <person name="Hauser L."/>
            <person name="Kyrpides N."/>
            <person name="Ivanova N."/>
            <person name="Pagani I."/>
            <person name="Vogl K."/>
            <person name="Liu Z."/>
            <person name="Overmann J."/>
            <person name="Frigaard N.-U."/>
            <person name="Bryant D."/>
            <person name="Woyke T."/>
        </authorList>
    </citation>
    <scope>NUCLEOTIDE SEQUENCE [LARGE SCALE GENOMIC DNA]</scope>
    <source>
        <strain evidence="1 2">970</strain>
    </source>
</reference>
<accession>H8YZC0</accession>
<dbReference type="EMBL" id="JH603169">
    <property type="protein sequence ID" value="EIC22047.1"/>
    <property type="molecule type" value="Genomic_DNA"/>
</dbReference>
<organism evidence="1 2">
    <name type="scientific">Thiorhodovibrio frisius</name>
    <dbReference type="NCBI Taxonomy" id="631362"/>
    <lineage>
        <taxon>Bacteria</taxon>
        <taxon>Pseudomonadati</taxon>
        <taxon>Pseudomonadota</taxon>
        <taxon>Gammaproteobacteria</taxon>
        <taxon>Chromatiales</taxon>
        <taxon>Chromatiaceae</taxon>
        <taxon>Thiorhodovibrio</taxon>
    </lineage>
</organism>
<proteinExistence type="predicted"/>
<reference evidence="2" key="1">
    <citation type="submission" date="2011-06" db="EMBL/GenBank/DDBJ databases">
        <authorList>
            <consortium name="US DOE Joint Genome Institute (JGI-PGF)"/>
            <person name="Lucas S."/>
            <person name="Han J."/>
            <person name="Lapidus A."/>
            <person name="Cheng J.-F."/>
            <person name="Goodwin L."/>
            <person name="Pitluck S."/>
            <person name="Peters L."/>
            <person name="Land M.L."/>
            <person name="Hauser L."/>
            <person name="Vogl K."/>
            <person name="Liu Z."/>
            <person name="Overmann J."/>
            <person name="Frigaard N.-U."/>
            <person name="Bryant D.A."/>
            <person name="Woyke T.J."/>
        </authorList>
    </citation>
    <scope>NUCLEOTIDE SEQUENCE [LARGE SCALE GENOMIC DNA]</scope>
    <source>
        <strain evidence="2">970</strain>
    </source>
</reference>